<dbReference type="NCBIfam" id="TIGR01550">
    <property type="entry name" value="DOC_P1"/>
    <property type="match status" value="1"/>
</dbReference>
<dbReference type="InterPro" id="IPR006440">
    <property type="entry name" value="Doc"/>
</dbReference>
<comment type="caution">
    <text evidence="2">The sequence shown here is derived from an EMBL/GenBank/DDBJ whole genome shotgun (WGS) entry which is preliminary data.</text>
</comment>
<name>A0ABS0U0M9_9GAMM</name>
<accession>A0ABS0U0M9</accession>
<evidence type="ECO:0000313" key="2">
    <source>
        <dbReference type="EMBL" id="MBI6547426.1"/>
    </source>
</evidence>
<dbReference type="PANTHER" id="PTHR39426">
    <property type="entry name" value="HOMOLOGY TO DEATH-ON-CURING PROTEIN OF PHAGE P1"/>
    <property type="match status" value="1"/>
</dbReference>
<dbReference type="InterPro" id="IPR053737">
    <property type="entry name" value="Type_II_TA_Toxin"/>
</dbReference>
<dbReference type="Proteomes" id="UP000696184">
    <property type="component" value="Unassembled WGS sequence"/>
</dbReference>
<organism evidence="2 3">
    <name type="scientific">Xenorhabdus lircayensis</name>
    <dbReference type="NCBI Taxonomy" id="2763499"/>
    <lineage>
        <taxon>Bacteria</taxon>
        <taxon>Pseudomonadati</taxon>
        <taxon>Pseudomonadota</taxon>
        <taxon>Gammaproteobacteria</taxon>
        <taxon>Enterobacterales</taxon>
        <taxon>Morganellaceae</taxon>
        <taxon>Xenorhabdus</taxon>
    </lineage>
</organism>
<dbReference type="Gene3D" id="1.20.120.1870">
    <property type="entry name" value="Fic/DOC protein, Fido domain"/>
    <property type="match status" value="1"/>
</dbReference>
<sequence length="137" mass="15082">MMGIQFLSTEEVIEIQRSTLPNSGEPNINKLEGALFRVQILKDYEGCEDVFKFAAMYLIAIAKSHAFNDANKRTAFQATSVFLILNGFELNASFELVKLTILAAIGEADCDNTAFALKILSDYRNDLVEGTVTGYGS</sequence>
<reference evidence="2 3" key="1">
    <citation type="submission" date="2020-08" db="EMBL/GenBank/DDBJ databases">
        <title>Description of Xenorhabdus lircayensis sp. nov., the symbiotic bacterium associated with the entomopathogenic nematode Steirnernema unicornum.</title>
        <authorList>
            <person name="Castaneda-Alvarez C."/>
            <person name="Prodan S."/>
            <person name="Zamorano A."/>
            <person name="San-Blas E."/>
            <person name="Aballay E."/>
        </authorList>
    </citation>
    <scope>NUCLEOTIDE SEQUENCE [LARGE SCALE GENOMIC DNA]</scope>
    <source>
        <strain evidence="2 3">VLS</strain>
    </source>
</reference>
<keyword evidence="3" id="KW-1185">Reference proteome</keyword>
<dbReference type="RefSeq" id="WP_198688328.1">
    <property type="nucleotide sequence ID" value="NZ_CAWPUD010000007.1"/>
</dbReference>
<dbReference type="Pfam" id="PF02661">
    <property type="entry name" value="Fic"/>
    <property type="match status" value="1"/>
</dbReference>
<dbReference type="EMBL" id="JACOII010000011">
    <property type="protein sequence ID" value="MBI6547426.1"/>
    <property type="molecule type" value="Genomic_DNA"/>
</dbReference>
<protein>
    <submittedName>
        <fullName evidence="2">Type II toxin-antitoxin system death-on-curing family toxin</fullName>
    </submittedName>
</protein>
<gene>
    <name evidence="2" type="ORF">H8A87_01370</name>
</gene>
<feature type="domain" description="Fido" evidence="1">
    <location>
        <begin position="7"/>
        <end position="83"/>
    </location>
</feature>
<dbReference type="InterPro" id="IPR003812">
    <property type="entry name" value="Fido"/>
</dbReference>
<dbReference type="PANTHER" id="PTHR39426:SF1">
    <property type="entry name" value="HOMOLOGY TO DEATH-ON-CURING PROTEIN OF PHAGE P1"/>
    <property type="match status" value="1"/>
</dbReference>
<evidence type="ECO:0000259" key="1">
    <source>
        <dbReference type="Pfam" id="PF02661"/>
    </source>
</evidence>
<dbReference type="PIRSF" id="PIRSF018297">
    <property type="entry name" value="Doc"/>
    <property type="match status" value="1"/>
</dbReference>
<evidence type="ECO:0000313" key="3">
    <source>
        <dbReference type="Proteomes" id="UP000696184"/>
    </source>
</evidence>
<proteinExistence type="predicted"/>